<dbReference type="InterPro" id="IPR036318">
    <property type="entry name" value="FAD-bd_PCMH-like_sf"/>
</dbReference>
<evidence type="ECO:0000256" key="2">
    <source>
        <dbReference type="SAM" id="Phobius"/>
    </source>
</evidence>
<feature type="transmembrane region" description="Helical" evidence="2">
    <location>
        <begin position="66"/>
        <end position="86"/>
    </location>
</feature>
<dbReference type="SUPFAM" id="SSF56176">
    <property type="entry name" value="FAD-binding/transporter-associated domain-like"/>
    <property type="match status" value="1"/>
</dbReference>
<comment type="similarity">
    <text evidence="1">Belongs to the FAD-binding oxidoreductase/transferase type 4 family.</text>
</comment>
<dbReference type="OrthoDB" id="7786253at2759"/>
<evidence type="ECO:0000313" key="5">
    <source>
        <dbReference type="Proteomes" id="UP000054279"/>
    </source>
</evidence>
<organism evidence="4 5">
    <name type="scientific">Sphaerobolus stellatus (strain SS14)</name>
    <dbReference type="NCBI Taxonomy" id="990650"/>
    <lineage>
        <taxon>Eukaryota</taxon>
        <taxon>Fungi</taxon>
        <taxon>Dikarya</taxon>
        <taxon>Basidiomycota</taxon>
        <taxon>Agaricomycotina</taxon>
        <taxon>Agaricomycetes</taxon>
        <taxon>Phallomycetidae</taxon>
        <taxon>Geastrales</taxon>
        <taxon>Sphaerobolaceae</taxon>
        <taxon>Sphaerobolus</taxon>
    </lineage>
</organism>
<keyword evidence="5" id="KW-1185">Reference proteome</keyword>
<evidence type="ECO:0000259" key="3">
    <source>
        <dbReference type="PROSITE" id="PS51387"/>
    </source>
</evidence>
<dbReference type="Pfam" id="PF01565">
    <property type="entry name" value="FAD_binding_4"/>
    <property type="match status" value="1"/>
</dbReference>
<proteinExistence type="inferred from homology"/>
<dbReference type="GO" id="GO:0004458">
    <property type="term" value="F:D-lactate dehydrogenase (cytochrome) activity"/>
    <property type="evidence" value="ECO:0007669"/>
    <property type="project" value="TreeGrafter"/>
</dbReference>
<dbReference type="Proteomes" id="UP000054279">
    <property type="component" value="Unassembled WGS sequence"/>
</dbReference>
<dbReference type="AlphaFoldDB" id="A0A0C9TDY4"/>
<keyword evidence="2" id="KW-1133">Transmembrane helix</keyword>
<dbReference type="GO" id="GO:0071949">
    <property type="term" value="F:FAD binding"/>
    <property type="evidence" value="ECO:0007669"/>
    <property type="project" value="InterPro"/>
</dbReference>
<dbReference type="PROSITE" id="PS51387">
    <property type="entry name" value="FAD_PCMH"/>
    <property type="match status" value="1"/>
</dbReference>
<dbReference type="PANTHER" id="PTHR11748:SF111">
    <property type="entry name" value="D-LACTATE DEHYDROGENASE, MITOCHONDRIAL-RELATED"/>
    <property type="match status" value="1"/>
</dbReference>
<keyword evidence="2" id="KW-0472">Membrane</keyword>
<evidence type="ECO:0000313" key="4">
    <source>
        <dbReference type="EMBL" id="KIJ27423.1"/>
    </source>
</evidence>
<dbReference type="InterPro" id="IPR016166">
    <property type="entry name" value="FAD-bd_PCMH"/>
</dbReference>
<gene>
    <name evidence="4" type="ORF">M422DRAFT_55061</name>
</gene>
<reference evidence="4 5" key="1">
    <citation type="submission" date="2014-06" db="EMBL/GenBank/DDBJ databases">
        <title>Evolutionary Origins and Diversification of the Mycorrhizal Mutualists.</title>
        <authorList>
            <consortium name="DOE Joint Genome Institute"/>
            <consortium name="Mycorrhizal Genomics Consortium"/>
            <person name="Kohler A."/>
            <person name="Kuo A."/>
            <person name="Nagy L.G."/>
            <person name="Floudas D."/>
            <person name="Copeland A."/>
            <person name="Barry K.W."/>
            <person name="Cichocki N."/>
            <person name="Veneault-Fourrey C."/>
            <person name="LaButti K."/>
            <person name="Lindquist E.A."/>
            <person name="Lipzen A."/>
            <person name="Lundell T."/>
            <person name="Morin E."/>
            <person name="Murat C."/>
            <person name="Riley R."/>
            <person name="Ohm R."/>
            <person name="Sun H."/>
            <person name="Tunlid A."/>
            <person name="Henrissat B."/>
            <person name="Grigoriev I.V."/>
            <person name="Hibbett D.S."/>
            <person name="Martin F."/>
        </authorList>
    </citation>
    <scope>NUCLEOTIDE SEQUENCE [LARGE SCALE GENOMIC DNA]</scope>
    <source>
        <strain evidence="4 5">SS14</strain>
    </source>
</reference>
<dbReference type="PANTHER" id="PTHR11748">
    <property type="entry name" value="D-LACTATE DEHYDROGENASE"/>
    <property type="match status" value="1"/>
</dbReference>
<name>A0A0C9TDY4_SPHS4</name>
<dbReference type="HOGENOM" id="CLU_1332688_0_0_1"/>
<dbReference type="InterPro" id="IPR006094">
    <property type="entry name" value="Oxid_FAD_bind_N"/>
</dbReference>
<dbReference type="InterPro" id="IPR016169">
    <property type="entry name" value="FAD-bd_PCMH_sub2"/>
</dbReference>
<feature type="domain" description="FAD-binding PCMH-type" evidence="3">
    <location>
        <begin position="138"/>
        <end position="206"/>
    </location>
</feature>
<sequence>MSRTAASHLLKRSFSRPYLNGSSIIARTGLTPTLSASLPGNALLNSHRLYSGTAGQSKRLAFGPSYAALLAIVSGMLGYGFSRATLEEDRSKGKEITYGGKTDFVLAERELKQAFPAQGAVSTDKAELESYGSSTASYHPTSPHTIIVRVKSTGDVVRVVKIAKRFRIPITVYSGGTSLEGHFGGVPTGDICIDMSGMDKILDIHG</sequence>
<dbReference type="GO" id="GO:0008720">
    <property type="term" value="F:D-lactate dehydrogenase (NAD+) activity"/>
    <property type="evidence" value="ECO:0007669"/>
    <property type="project" value="TreeGrafter"/>
</dbReference>
<dbReference type="EMBL" id="KN837336">
    <property type="protein sequence ID" value="KIJ27423.1"/>
    <property type="molecule type" value="Genomic_DNA"/>
</dbReference>
<accession>A0A0C9TDY4</accession>
<protein>
    <recommendedName>
        <fullName evidence="3">FAD-binding PCMH-type domain-containing protein</fullName>
    </recommendedName>
</protein>
<evidence type="ECO:0000256" key="1">
    <source>
        <dbReference type="ARBA" id="ARBA00008000"/>
    </source>
</evidence>
<keyword evidence="2" id="KW-0812">Transmembrane</keyword>
<dbReference type="Gene3D" id="3.30.465.10">
    <property type="match status" value="1"/>
</dbReference>
<dbReference type="GO" id="GO:1903457">
    <property type="term" value="P:lactate catabolic process"/>
    <property type="evidence" value="ECO:0007669"/>
    <property type="project" value="TreeGrafter"/>
</dbReference>
<dbReference type="GO" id="GO:0005739">
    <property type="term" value="C:mitochondrion"/>
    <property type="evidence" value="ECO:0007669"/>
    <property type="project" value="TreeGrafter"/>
</dbReference>